<gene>
    <name evidence="2" type="ORF">EJB05_20926</name>
</gene>
<sequence length="135" mass="14692">MVVVTSSIIIIPAFEVLVIAVPCAELPPCQAPSSALPCRQHTQCRACGREGETPEQLVAFVFVFVCAIVRSCHATARTSRLAALLLGLAIKEPLCTYVHHFFSLFWCCCCHLYSSCSGLGSQQRSPASFIHGRDH</sequence>
<evidence type="ECO:0000256" key="1">
    <source>
        <dbReference type="SAM" id="SignalP"/>
    </source>
</evidence>
<dbReference type="Gramene" id="TVU29362">
    <property type="protein sequence ID" value="TVU29362"/>
    <property type="gene ID" value="EJB05_20926"/>
</dbReference>
<dbReference type="AlphaFoldDB" id="A0A5J9UZK6"/>
<feature type="signal peptide" evidence="1">
    <location>
        <begin position="1"/>
        <end position="20"/>
    </location>
</feature>
<keyword evidence="1" id="KW-0732">Signal</keyword>
<name>A0A5J9UZK6_9POAL</name>
<evidence type="ECO:0000313" key="3">
    <source>
        <dbReference type="Proteomes" id="UP000324897"/>
    </source>
</evidence>
<evidence type="ECO:0000313" key="2">
    <source>
        <dbReference type="EMBL" id="TVU29362.1"/>
    </source>
</evidence>
<dbReference type="EMBL" id="RWGY01000011">
    <property type="protein sequence ID" value="TVU29362.1"/>
    <property type="molecule type" value="Genomic_DNA"/>
</dbReference>
<comment type="caution">
    <text evidence="2">The sequence shown here is derived from an EMBL/GenBank/DDBJ whole genome shotgun (WGS) entry which is preliminary data.</text>
</comment>
<proteinExistence type="predicted"/>
<dbReference type="Proteomes" id="UP000324897">
    <property type="component" value="Chromosome 1"/>
</dbReference>
<evidence type="ECO:0008006" key="4">
    <source>
        <dbReference type="Google" id="ProtNLM"/>
    </source>
</evidence>
<keyword evidence="3" id="KW-1185">Reference proteome</keyword>
<accession>A0A5J9UZK6</accession>
<protein>
    <recommendedName>
        <fullName evidence="4">Secreted protein</fullName>
    </recommendedName>
</protein>
<reference evidence="2 3" key="1">
    <citation type="journal article" date="2019" name="Sci. Rep.">
        <title>A high-quality genome of Eragrostis curvula grass provides insights into Poaceae evolution and supports new strategies to enhance forage quality.</title>
        <authorList>
            <person name="Carballo J."/>
            <person name="Santos B.A.C.M."/>
            <person name="Zappacosta D."/>
            <person name="Garbus I."/>
            <person name="Selva J.P."/>
            <person name="Gallo C.A."/>
            <person name="Diaz A."/>
            <person name="Albertini E."/>
            <person name="Caccamo M."/>
            <person name="Echenique V."/>
        </authorList>
    </citation>
    <scope>NUCLEOTIDE SEQUENCE [LARGE SCALE GENOMIC DNA]</scope>
    <source>
        <strain evidence="3">cv. Victoria</strain>
        <tissue evidence="2">Leaf</tissue>
    </source>
</reference>
<organism evidence="2 3">
    <name type="scientific">Eragrostis curvula</name>
    <name type="common">weeping love grass</name>
    <dbReference type="NCBI Taxonomy" id="38414"/>
    <lineage>
        <taxon>Eukaryota</taxon>
        <taxon>Viridiplantae</taxon>
        <taxon>Streptophyta</taxon>
        <taxon>Embryophyta</taxon>
        <taxon>Tracheophyta</taxon>
        <taxon>Spermatophyta</taxon>
        <taxon>Magnoliopsida</taxon>
        <taxon>Liliopsida</taxon>
        <taxon>Poales</taxon>
        <taxon>Poaceae</taxon>
        <taxon>PACMAD clade</taxon>
        <taxon>Chloridoideae</taxon>
        <taxon>Eragrostideae</taxon>
        <taxon>Eragrostidinae</taxon>
        <taxon>Eragrostis</taxon>
    </lineage>
</organism>
<feature type="chain" id="PRO_5023938733" description="Secreted protein" evidence="1">
    <location>
        <begin position="21"/>
        <end position="135"/>
    </location>
</feature>
<feature type="non-terminal residue" evidence="2">
    <location>
        <position position="1"/>
    </location>
</feature>